<feature type="domain" description="GST N-terminal" evidence="5">
    <location>
        <begin position="1"/>
        <end position="54"/>
    </location>
</feature>
<dbReference type="SUPFAM" id="SSF47616">
    <property type="entry name" value="GST C-terminal domain-like"/>
    <property type="match status" value="1"/>
</dbReference>
<evidence type="ECO:0000256" key="4">
    <source>
        <dbReference type="SAM" id="Phobius"/>
    </source>
</evidence>
<feature type="transmembrane region" description="Helical" evidence="4">
    <location>
        <begin position="54"/>
        <end position="78"/>
    </location>
</feature>
<keyword evidence="4" id="KW-0472">Membrane</keyword>
<dbReference type="PANTHER" id="PTHR11571">
    <property type="entry name" value="GLUTATHIONE S-TRANSFERASE"/>
    <property type="match status" value="1"/>
</dbReference>
<gene>
    <name evidence="8" type="primary">LOC102800762</name>
</gene>
<evidence type="ECO:0000313" key="8">
    <source>
        <dbReference type="RefSeq" id="XP_006825034.1"/>
    </source>
</evidence>
<dbReference type="Pfam" id="PF02798">
    <property type="entry name" value="GST_N"/>
    <property type="match status" value="1"/>
</dbReference>
<dbReference type="GeneID" id="102800762"/>
<dbReference type="EC" id="2.5.1.18" evidence="1"/>
<dbReference type="PROSITE" id="PS50404">
    <property type="entry name" value="GST_NTER"/>
    <property type="match status" value="1"/>
</dbReference>
<protein>
    <recommendedName>
        <fullName evidence="1">glutathione transferase</fullName>
        <ecNumber evidence="1">2.5.1.18</ecNumber>
    </recommendedName>
</protein>
<dbReference type="Pfam" id="PF14497">
    <property type="entry name" value="GST_C_3"/>
    <property type="match status" value="1"/>
</dbReference>
<evidence type="ECO:0000259" key="5">
    <source>
        <dbReference type="PROSITE" id="PS50404"/>
    </source>
</evidence>
<dbReference type="InterPro" id="IPR010987">
    <property type="entry name" value="Glutathione-S-Trfase_C-like"/>
</dbReference>
<organism evidence="7 8">
    <name type="scientific">Saccoglossus kowalevskii</name>
    <name type="common">Acorn worm</name>
    <dbReference type="NCBI Taxonomy" id="10224"/>
    <lineage>
        <taxon>Eukaryota</taxon>
        <taxon>Metazoa</taxon>
        <taxon>Hemichordata</taxon>
        <taxon>Enteropneusta</taxon>
        <taxon>Harrimaniidae</taxon>
        <taxon>Saccoglossus</taxon>
    </lineage>
</organism>
<evidence type="ECO:0000256" key="3">
    <source>
        <dbReference type="ARBA" id="ARBA00047960"/>
    </source>
</evidence>
<dbReference type="InterPro" id="IPR050213">
    <property type="entry name" value="GST_superfamily"/>
</dbReference>
<comment type="catalytic activity">
    <reaction evidence="3">
        <text>RX + glutathione = an S-substituted glutathione + a halide anion + H(+)</text>
        <dbReference type="Rhea" id="RHEA:16437"/>
        <dbReference type="ChEBI" id="CHEBI:15378"/>
        <dbReference type="ChEBI" id="CHEBI:16042"/>
        <dbReference type="ChEBI" id="CHEBI:17792"/>
        <dbReference type="ChEBI" id="CHEBI:57925"/>
        <dbReference type="ChEBI" id="CHEBI:90779"/>
        <dbReference type="EC" id="2.5.1.18"/>
    </reaction>
</comment>
<dbReference type="InterPro" id="IPR004045">
    <property type="entry name" value="Glutathione_S-Trfase_N"/>
</dbReference>
<dbReference type="CDD" id="cd03192">
    <property type="entry name" value="GST_C_Sigma_like"/>
    <property type="match status" value="1"/>
</dbReference>
<name>A0ABM0MYE3_SACKO</name>
<dbReference type="InterPro" id="IPR004046">
    <property type="entry name" value="GST_C"/>
</dbReference>
<sequence length="201" mass="23508">MYDNWPGEWTALKSSPGISRFLFARVPILEVDGVTIAESQAIARFLARRHGKELMFIVMMYILFYHRVDGILGVYMLMTFLDQAKIDMITDTMKDISEKLRDIWFAKENKQKLMDKYFNDVFPLLLQGLERVLKENNAGDGYYVGDKVTLADLSFADICYCMMKLRPDVLKDFPKLDSLKKRVESRPRIAEWMKKRPESNI</sequence>
<dbReference type="Gene3D" id="1.20.1050.10">
    <property type="match status" value="1"/>
</dbReference>
<reference evidence="8" key="1">
    <citation type="submission" date="2025-08" db="UniProtKB">
        <authorList>
            <consortium name="RefSeq"/>
        </authorList>
    </citation>
    <scope>IDENTIFICATION</scope>
    <source>
        <tissue evidence="8">Testes</tissue>
    </source>
</reference>
<dbReference type="InterPro" id="IPR040079">
    <property type="entry name" value="Glutathione_S-Trfase"/>
</dbReference>
<keyword evidence="2" id="KW-0808">Transferase</keyword>
<proteinExistence type="predicted"/>
<dbReference type="InterPro" id="IPR036249">
    <property type="entry name" value="Thioredoxin-like_sf"/>
</dbReference>
<dbReference type="RefSeq" id="XP_006825034.1">
    <property type="nucleotide sequence ID" value="XM_006824971.1"/>
</dbReference>
<keyword evidence="7" id="KW-1185">Reference proteome</keyword>
<dbReference type="SUPFAM" id="SSF52833">
    <property type="entry name" value="Thioredoxin-like"/>
    <property type="match status" value="1"/>
</dbReference>
<feature type="domain" description="GST C-terminal" evidence="6">
    <location>
        <begin position="79"/>
        <end position="201"/>
    </location>
</feature>
<evidence type="ECO:0000259" key="6">
    <source>
        <dbReference type="PROSITE" id="PS50405"/>
    </source>
</evidence>
<accession>A0ABM0MYE3</accession>
<keyword evidence="4" id="KW-0812">Transmembrane</keyword>
<dbReference type="SFLD" id="SFLDS00019">
    <property type="entry name" value="Glutathione_Transferase_(cytos"/>
    <property type="match status" value="1"/>
</dbReference>
<evidence type="ECO:0000313" key="7">
    <source>
        <dbReference type="Proteomes" id="UP000694865"/>
    </source>
</evidence>
<dbReference type="PROSITE" id="PS50405">
    <property type="entry name" value="GST_CTER"/>
    <property type="match status" value="1"/>
</dbReference>
<dbReference type="Gene3D" id="1.20.1050.130">
    <property type="match status" value="1"/>
</dbReference>
<dbReference type="PANTHER" id="PTHR11571:SF224">
    <property type="entry name" value="HEMATOPOIETIC PROSTAGLANDIN D SYNTHASE"/>
    <property type="match status" value="1"/>
</dbReference>
<evidence type="ECO:0000256" key="1">
    <source>
        <dbReference type="ARBA" id="ARBA00012452"/>
    </source>
</evidence>
<dbReference type="InterPro" id="IPR036282">
    <property type="entry name" value="Glutathione-S-Trfase_C_sf"/>
</dbReference>
<keyword evidence="4" id="KW-1133">Transmembrane helix</keyword>
<dbReference type="Proteomes" id="UP000694865">
    <property type="component" value="Unplaced"/>
</dbReference>
<evidence type="ECO:0000256" key="2">
    <source>
        <dbReference type="ARBA" id="ARBA00022679"/>
    </source>
</evidence>